<sequence length="461" mass="50969" precursor="true">MKRRRKIIAILLTACMSATFIAGCGSGKTQTNATTGETKEAATAGETKETSAAADETKAADTAAADDTGSEGQTTITFGVFETDNITAEIWQGMIDSFEAANPEINVEKVLATGDDRASFWKTMLSSGNFPDVVIEAEQLATMEGIFTEVPQDVLDLFEESALCTYNGKSITVPSFKQYKMQCYYNKAVFNELKLEEPKTWDEFMNVCQTIKDAGKVPLMCGGTGDIWATGEPFWIAEGDTALLSKYPNFNQELKEGKNTWNNETTVDVLTKWQDMVNKGYYYEGAMSLSYSQASEEFKKGTAAMMVDGSWQAAGLDGEKNEDFGVFSVPTMDGSEICVADCSYWGVSETCENKDAAFQFIKYVFDENQEVYKTYLQSDGLYSTTKKAVSYEQGPVTTKFLDNTSGWNTVQEIIKLPGEFAVPSGMQSYMDKSFQNIFNGADVKAEVENWDVEYQRLLDAQ</sequence>
<keyword evidence="5" id="KW-0449">Lipoprotein</keyword>
<dbReference type="EMBL" id="QGQD01000065">
    <property type="protein sequence ID" value="TLC99802.1"/>
    <property type="molecule type" value="Genomic_DNA"/>
</dbReference>
<dbReference type="InterPro" id="IPR050490">
    <property type="entry name" value="Bact_solute-bd_prot1"/>
</dbReference>
<keyword evidence="1" id="KW-1003">Cell membrane</keyword>
<dbReference type="PANTHER" id="PTHR43649:SF33">
    <property type="entry name" value="POLYGALACTURONAN_RHAMNOGALACTURONAN-BINDING PROTEIN YTCQ"/>
    <property type="match status" value="1"/>
</dbReference>
<dbReference type="PROSITE" id="PS51257">
    <property type="entry name" value="PROKAR_LIPOPROTEIN"/>
    <property type="match status" value="1"/>
</dbReference>
<dbReference type="SUPFAM" id="SSF53850">
    <property type="entry name" value="Periplasmic binding protein-like II"/>
    <property type="match status" value="1"/>
</dbReference>
<evidence type="ECO:0000256" key="2">
    <source>
        <dbReference type="ARBA" id="ARBA00022729"/>
    </source>
</evidence>
<organism evidence="8 9">
    <name type="scientific">Robinsoniella peoriensis</name>
    <dbReference type="NCBI Taxonomy" id="180332"/>
    <lineage>
        <taxon>Bacteria</taxon>
        <taxon>Bacillati</taxon>
        <taxon>Bacillota</taxon>
        <taxon>Clostridia</taxon>
        <taxon>Lachnospirales</taxon>
        <taxon>Lachnospiraceae</taxon>
        <taxon>Robinsoniella</taxon>
    </lineage>
</organism>
<dbReference type="InterPro" id="IPR006059">
    <property type="entry name" value="SBP"/>
</dbReference>
<dbReference type="STRING" id="180332.GCA_000797495_02792"/>
<evidence type="ECO:0000256" key="7">
    <source>
        <dbReference type="SAM" id="SignalP"/>
    </source>
</evidence>
<feature type="region of interest" description="Disordered" evidence="6">
    <location>
        <begin position="26"/>
        <end position="71"/>
    </location>
</feature>
<evidence type="ECO:0000256" key="6">
    <source>
        <dbReference type="SAM" id="MobiDB-lite"/>
    </source>
</evidence>
<evidence type="ECO:0000313" key="8">
    <source>
        <dbReference type="EMBL" id="TLC99802.1"/>
    </source>
</evidence>
<gene>
    <name evidence="8" type="primary">msmE_25</name>
    <name evidence="8" type="ORF">DSM106044_03327</name>
</gene>
<name>A0A4U8Q6T1_9FIRM</name>
<evidence type="ECO:0000256" key="5">
    <source>
        <dbReference type="ARBA" id="ARBA00023288"/>
    </source>
</evidence>
<dbReference type="Proteomes" id="UP000306509">
    <property type="component" value="Unassembled WGS sequence"/>
</dbReference>
<feature type="chain" id="PRO_5038773152" evidence="7">
    <location>
        <begin position="23"/>
        <end position="461"/>
    </location>
</feature>
<feature type="compositionally biased region" description="Low complexity" evidence="6">
    <location>
        <begin position="31"/>
        <end position="71"/>
    </location>
</feature>
<keyword evidence="3" id="KW-0472">Membrane</keyword>
<evidence type="ECO:0000313" key="9">
    <source>
        <dbReference type="Proteomes" id="UP000306509"/>
    </source>
</evidence>
<feature type="signal peptide" evidence="7">
    <location>
        <begin position="1"/>
        <end position="22"/>
    </location>
</feature>
<dbReference type="PANTHER" id="PTHR43649">
    <property type="entry name" value="ARABINOSE-BINDING PROTEIN-RELATED"/>
    <property type="match status" value="1"/>
</dbReference>
<dbReference type="RefSeq" id="WP_138003045.1">
    <property type="nucleotide sequence ID" value="NZ_QGQD01000065.1"/>
</dbReference>
<dbReference type="Gene3D" id="3.40.190.10">
    <property type="entry name" value="Periplasmic binding protein-like II"/>
    <property type="match status" value="2"/>
</dbReference>
<proteinExistence type="predicted"/>
<accession>A0A4U8Q6T1</accession>
<protein>
    <submittedName>
        <fullName evidence="8">Multiple sugar-binding protein</fullName>
    </submittedName>
</protein>
<keyword evidence="2 7" id="KW-0732">Signal</keyword>
<comment type="caution">
    <text evidence="8">The sequence shown here is derived from an EMBL/GenBank/DDBJ whole genome shotgun (WGS) entry which is preliminary data.</text>
</comment>
<dbReference type="Pfam" id="PF13416">
    <property type="entry name" value="SBP_bac_8"/>
    <property type="match status" value="1"/>
</dbReference>
<keyword evidence="9" id="KW-1185">Reference proteome</keyword>
<evidence type="ECO:0000256" key="3">
    <source>
        <dbReference type="ARBA" id="ARBA00023136"/>
    </source>
</evidence>
<evidence type="ECO:0000256" key="1">
    <source>
        <dbReference type="ARBA" id="ARBA00022475"/>
    </source>
</evidence>
<dbReference type="AlphaFoldDB" id="A0A4U8Q6T1"/>
<keyword evidence="4" id="KW-0564">Palmitate</keyword>
<evidence type="ECO:0000256" key="4">
    <source>
        <dbReference type="ARBA" id="ARBA00023139"/>
    </source>
</evidence>
<reference evidence="8 9" key="1">
    <citation type="journal article" date="2019" name="Anaerobe">
        <title>Detection of Robinsoniella peoriensis in multiple bone samples of a trauma patient.</title>
        <authorList>
            <person name="Schrottner P."/>
            <person name="Hartwich K."/>
            <person name="Bunk B."/>
            <person name="Schober I."/>
            <person name="Helbig S."/>
            <person name="Rudolph W.W."/>
            <person name="Gunzer F."/>
        </authorList>
    </citation>
    <scope>NUCLEOTIDE SEQUENCE [LARGE SCALE GENOMIC DNA]</scope>
    <source>
        <strain evidence="8 9">DSM 106044</strain>
    </source>
</reference>